<name>A0ABT7MCP0_9PSEU</name>
<dbReference type="NCBIfam" id="NF004837">
    <property type="entry name" value="PRK06187.1"/>
    <property type="match status" value="1"/>
</dbReference>
<dbReference type="InterPro" id="IPR025110">
    <property type="entry name" value="AMP-bd_C"/>
</dbReference>
<dbReference type="Pfam" id="PF00501">
    <property type="entry name" value="AMP-binding"/>
    <property type="match status" value="1"/>
</dbReference>
<dbReference type="Proteomes" id="UP001231924">
    <property type="component" value="Unassembled WGS sequence"/>
</dbReference>
<dbReference type="Gene3D" id="3.30.300.30">
    <property type="match status" value="1"/>
</dbReference>
<dbReference type="InterPro" id="IPR042099">
    <property type="entry name" value="ANL_N_sf"/>
</dbReference>
<sequence length="515" mass="55238">MYLTQGLHRAARQTPDLPATIHGDRTWTWAESRDRVARFASALRELGLEAGGRVAMLALNSDRYHEYLLAVPWAGGIVVPVNVRWSAAEVAFALEDSGATILLIDDTMLPLLPQVRTAAPVLRHVVHVGDGPTPEGTLPYEALVETHAPVVDAMRGGDDPYGIYYTGGTTGTPKGVVLSHANLLVSALGMLATGDLMRPGGRLLHAAPMFHIADGAAWVACTVLGGTHVIVPSFTPTGVAEAIEHHRITDALLVPTMIQLLVDDPATRDADLSSLRTLIYGASPISAAVLDRASARLPGVGFTQAYGMTELAPVATLLLPADHATEHLRRSAGRAAPHAEVRIVDEDDHEVERGTIGEIVVRGGHVMQGYWNRPEATAEALRGGWMHTGDAGRMDDDGYVYVVDRIKDMIVTGAENVYSVEVENALSSHAAVASCAVIGLPDEQWGERVHAVVVLRDGCTPPVEELREHVAARIARFKAPRSVEFVAALPISGAGKVLKRELRAPYWEAQSRQVS</sequence>
<comment type="caution">
    <text evidence="3">The sequence shown here is derived from an EMBL/GenBank/DDBJ whole genome shotgun (WGS) entry which is preliminary data.</text>
</comment>
<feature type="domain" description="AMP-dependent synthetase/ligase" evidence="1">
    <location>
        <begin position="8"/>
        <end position="371"/>
    </location>
</feature>
<accession>A0ABT7MCP0</accession>
<feature type="domain" description="AMP-binding enzyme C-terminal" evidence="2">
    <location>
        <begin position="421"/>
        <end position="496"/>
    </location>
</feature>
<dbReference type="InterPro" id="IPR045851">
    <property type="entry name" value="AMP-bd_C_sf"/>
</dbReference>
<evidence type="ECO:0000259" key="2">
    <source>
        <dbReference type="Pfam" id="PF13193"/>
    </source>
</evidence>
<dbReference type="PANTHER" id="PTHR43767:SF1">
    <property type="entry name" value="NONRIBOSOMAL PEPTIDE SYNTHASE PES1 (EUROFUNG)-RELATED"/>
    <property type="match status" value="1"/>
</dbReference>
<evidence type="ECO:0000313" key="4">
    <source>
        <dbReference type="Proteomes" id="UP001231924"/>
    </source>
</evidence>
<dbReference type="RefSeq" id="WP_286054975.1">
    <property type="nucleotide sequence ID" value="NZ_JASVWF010000005.1"/>
</dbReference>
<dbReference type="CDD" id="cd17631">
    <property type="entry name" value="FACL_FadD13-like"/>
    <property type="match status" value="1"/>
</dbReference>
<dbReference type="InterPro" id="IPR000873">
    <property type="entry name" value="AMP-dep_synth/lig_dom"/>
</dbReference>
<dbReference type="EMBL" id="JASVWF010000005">
    <property type="protein sequence ID" value="MDL5158430.1"/>
    <property type="molecule type" value="Genomic_DNA"/>
</dbReference>
<keyword evidence="3" id="KW-0436">Ligase</keyword>
<evidence type="ECO:0000259" key="1">
    <source>
        <dbReference type="Pfam" id="PF00501"/>
    </source>
</evidence>
<gene>
    <name evidence="3" type="ORF">QRT03_20860</name>
</gene>
<organism evidence="3 4">
    <name type="scientific">Actinomycetospora termitidis</name>
    <dbReference type="NCBI Taxonomy" id="3053470"/>
    <lineage>
        <taxon>Bacteria</taxon>
        <taxon>Bacillati</taxon>
        <taxon>Actinomycetota</taxon>
        <taxon>Actinomycetes</taxon>
        <taxon>Pseudonocardiales</taxon>
        <taxon>Pseudonocardiaceae</taxon>
        <taxon>Actinomycetospora</taxon>
    </lineage>
</organism>
<protein>
    <submittedName>
        <fullName evidence="3">Long-chain fatty acid--CoA ligase</fullName>
    </submittedName>
</protein>
<keyword evidence="4" id="KW-1185">Reference proteome</keyword>
<dbReference type="PROSITE" id="PS00455">
    <property type="entry name" value="AMP_BINDING"/>
    <property type="match status" value="1"/>
</dbReference>
<proteinExistence type="predicted"/>
<dbReference type="GO" id="GO:0016874">
    <property type="term" value="F:ligase activity"/>
    <property type="evidence" value="ECO:0007669"/>
    <property type="project" value="UniProtKB-KW"/>
</dbReference>
<dbReference type="PANTHER" id="PTHR43767">
    <property type="entry name" value="LONG-CHAIN-FATTY-ACID--COA LIGASE"/>
    <property type="match status" value="1"/>
</dbReference>
<dbReference type="Pfam" id="PF13193">
    <property type="entry name" value="AMP-binding_C"/>
    <property type="match status" value="1"/>
</dbReference>
<dbReference type="Gene3D" id="3.40.50.12780">
    <property type="entry name" value="N-terminal domain of ligase-like"/>
    <property type="match status" value="1"/>
</dbReference>
<evidence type="ECO:0000313" key="3">
    <source>
        <dbReference type="EMBL" id="MDL5158430.1"/>
    </source>
</evidence>
<dbReference type="InterPro" id="IPR050237">
    <property type="entry name" value="ATP-dep_AMP-bd_enzyme"/>
</dbReference>
<dbReference type="SUPFAM" id="SSF56801">
    <property type="entry name" value="Acetyl-CoA synthetase-like"/>
    <property type="match status" value="1"/>
</dbReference>
<dbReference type="InterPro" id="IPR020845">
    <property type="entry name" value="AMP-binding_CS"/>
</dbReference>
<reference evidence="3 4" key="1">
    <citation type="submission" date="2023-06" db="EMBL/GenBank/DDBJ databases">
        <title>Actinomycetospora Odt1-22.</title>
        <authorList>
            <person name="Supong K."/>
        </authorList>
    </citation>
    <scope>NUCLEOTIDE SEQUENCE [LARGE SCALE GENOMIC DNA]</scope>
    <source>
        <strain evidence="3 4">Odt1-22</strain>
    </source>
</reference>